<feature type="region of interest" description="Disordered" evidence="1">
    <location>
        <begin position="336"/>
        <end position="371"/>
    </location>
</feature>
<evidence type="ECO:0000313" key="3">
    <source>
        <dbReference type="Proteomes" id="UP000030753"/>
    </source>
</evidence>
<protein>
    <recommendedName>
        <fullName evidence="4">C2H2-type domain-containing protein</fullName>
    </recommendedName>
</protein>
<name>W9HGA5_FUSOX</name>
<dbReference type="HOGENOM" id="CLU_565041_0_0_1"/>
<dbReference type="AlphaFoldDB" id="W9HGA5"/>
<dbReference type="EMBL" id="JH717852">
    <property type="protein sequence ID" value="EWY79995.1"/>
    <property type="molecule type" value="Genomic_DNA"/>
</dbReference>
<reference evidence="2 3" key="1">
    <citation type="submission" date="2011-06" db="EMBL/GenBank/DDBJ databases">
        <title>The Genome Sequence of Fusarium oxysporum FOSC 3-a.</title>
        <authorList>
            <consortium name="The Broad Institute Genome Sequencing Platform"/>
            <person name="Ma L.-J."/>
            <person name="Gale L.R."/>
            <person name="Schwartz D.C."/>
            <person name="Zhou S."/>
            <person name="Corby-Kistler H."/>
            <person name="Young S.K."/>
            <person name="Zeng Q."/>
            <person name="Gargeya S."/>
            <person name="Fitzgerald M."/>
            <person name="Haas B."/>
            <person name="Abouelleil A."/>
            <person name="Alvarado L."/>
            <person name="Arachchi H.M."/>
            <person name="Berlin A."/>
            <person name="Brown A."/>
            <person name="Chapman S.B."/>
            <person name="Chen Z."/>
            <person name="Dunbar C."/>
            <person name="Freedman E."/>
            <person name="Gearin G."/>
            <person name="Gellesch M."/>
            <person name="Goldberg J."/>
            <person name="Griggs A."/>
            <person name="Gujja S."/>
            <person name="Heiman D."/>
            <person name="Howarth C."/>
            <person name="Larson L."/>
            <person name="Lui A."/>
            <person name="MacDonald P.J.P."/>
            <person name="Mehta T."/>
            <person name="Montmayeur A."/>
            <person name="Murphy C."/>
            <person name="Neiman D."/>
            <person name="Pearson M."/>
            <person name="Priest M."/>
            <person name="Roberts A."/>
            <person name="Saif S."/>
            <person name="Shea T."/>
            <person name="Shenoy N."/>
            <person name="Sisk P."/>
            <person name="Stolte C."/>
            <person name="Sykes S."/>
            <person name="Wortman J."/>
            <person name="Nusbaum C."/>
            <person name="Birren B."/>
        </authorList>
    </citation>
    <scope>NUCLEOTIDE SEQUENCE [LARGE SCALE GENOMIC DNA]</scope>
    <source>
        <strain evidence="3">FOSC 3-a</strain>
    </source>
</reference>
<accession>W9HGA5</accession>
<feature type="compositionally biased region" description="Acidic residues" evidence="1">
    <location>
        <begin position="354"/>
        <end position="371"/>
    </location>
</feature>
<sequence length="408" mass="47118">MDEYIKVDDEHRMLICQKCKTALRPDTFAKHFRQIHKLTGSILQDIINHHIGRDVVDPVYSELPRDGSAVIRWLPVSRGFSCIKCRFLTVAPDNIVRHWRQARHGTAETRWEEVTLQTWMGGRYVRYWIVRDDGDTSITPDSADVIRRSTMEEIIASSQARLKEEDAVRLRKGDLEEDIDRDSSWVRRLRWVRHFGSRDLLSIHDAATWVRGRAITGNRAGQADEQAIREQVLLGRLGQSFDREVDRCCWRLDSVPTETLQWLASITATSPSGVPFGKKGKEASMTKYRSVGHRYLSFCWRSYRIGREEALERWAVRFTDEQWSLLHDVDEELQEDAFPSSRDSGFCSGRNTDTDDDEEDEEVSECDEEFDDGGISSPVYNALDRAIFRTWYQATSANIDVLPTQTGH</sequence>
<dbReference type="Pfam" id="PF12013">
    <property type="entry name" value="OrsD"/>
    <property type="match status" value="1"/>
</dbReference>
<evidence type="ECO:0000256" key="1">
    <source>
        <dbReference type="SAM" id="MobiDB-lite"/>
    </source>
</evidence>
<proteinExistence type="predicted"/>
<dbReference type="InterPro" id="IPR022698">
    <property type="entry name" value="OrsD"/>
</dbReference>
<gene>
    <name evidence="2" type="ORF">FOYG_16934</name>
</gene>
<dbReference type="Proteomes" id="UP000030753">
    <property type="component" value="Unassembled WGS sequence"/>
</dbReference>
<evidence type="ECO:0000313" key="2">
    <source>
        <dbReference type="EMBL" id="EWY79995.1"/>
    </source>
</evidence>
<organism evidence="2 3">
    <name type="scientific">Fusarium oxysporum NRRL 32931</name>
    <dbReference type="NCBI Taxonomy" id="660029"/>
    <lineage>
        <taxon>Eukaryota</taxon>
        <taxon>Fungi</taxon>
        <taxon>Dikarya</taxon>
        <taxon>Ascomycota</taxon>
        <taxon>Pezizomycotina</taxon>
        <taxon>Sordariomycetes</taxon>
        <taxon>Hypocreomycetidae</taxon>
        <taxon>Hypocreales</taxon>
        <taxon>Nectriaceae</taxon>
        <taxon>Fusarium</taxon>
        <taxon>Fusarium oxysporum species complex</taxon>
    </lineage>
</organism>
<dbReference type="OrthoDB" id="3522001at2759"/>
<evidence type="ECO:0008006" key="4">
    <source>
        <dbReference type="Google" id="ProtNLM"/>
    </source>
</evidence>